<protein>
    <submittedName>
        <fullName evidence="2">Uncharacterized protein</fullName>
    </submittedName>
</protein>
<feature type="transmembrane region" description="Helical" evidence="1">
    <location>
        <begin position="50"/>
        <end position="73"/>
    </location>
</feature>
<evidence type="ECO:0000256" key="1">
    <source>
        <dbReference type="SAM" id="Phobius"/>
    </source>
</evidence>
<dbReference type="AlphaFoldDB" id="A0A2T6C3Y8"/>
<gene>
    <name evidence="2" type="ORF">C8N46_102419</name>
</gene>
<proteinExistence type="predicted"/>
<dbReference type="RefSeq" id="WP_108113984.1">
    <property type="nucleotide sequence ID" value="NZ_QBKT01000002.1"/>
</dbReference>
<organism evidence="2 3">
    <name type="scientific">Kordia periserrulae</name>
    <dbReference type="NCBI Taxonomy" id="701523"/>
    <lineage>
        <taxon>Bacteria</taxon>
        <taxon>Pseudomonadati</taxon>
        <taxon>Bacteroidota</taxon>
        <taxon>Flavobacteriia</taxon>
        <taxon>Flavobacteriales</taxon>
        <taxon>Flavobacteriaceae</taxon>
        <taxon>Kordia</taxon>
    </lineage>
</organism>
<name>A0A2T6C3Y8_9FLAO</name>
<keyword evidence="1" id="KW-1133">Transmembrane helix</keyword>
<keyword evidence="1" id="KW-0812">Transmembrane</keyword>
<evidence type="ECO:0000313" key="3">
    <source>
        <dbReference type="Proteomes" id="UP000244090"/>
    </source>
</evidence>
<dbReference type="EMBL" id="QBKT01000002">
    <property type="protein sequence ID" value="PTX63018.1"/>
    <property type="molecule type" value="Genomic_DNA"/>
</dbReference>
<feature type="transmembrane region" description="Helical" evidence="1">
    <location>
        <begin position="12"/>
        <end position="35"/>
    </location>
</feature>
<evidence type="ECO:0000313" key="2">
    <source>
        <dbReference type="EMBL" id="PTX63018.1"/>
    </source>
</evidence>
<keyword evidence="3" id="KW-1185">Reference proteome</keyword>
<sequence>MTYSFKTINKTKAVTLAFITTVIFLAIVYTLLFFFRDTLYDFGFSQEVNFIIFILILSVILNLLFFCITKYIAKLTCVKVTSTEVIIDDNDYLSLNELTHIETKAKNTIAILHFKDESHYRLRSYGKNLQGFHNLIQALELYLNTKKSL</sequence>
<dbReference type="Proteomes" id="UP000244090">
    <property type="component" value="Unassembled WGS sequence"/>
</dbReference>
<reference evidence="2 3" key="1">
    <citation type="submission" date="2018-04" db="EMBL/GenBank/DDBJ databases">
        <title>Genomic Encyclopedia of Archaeal and Bacterial Type Strains, Phase II (KMG-II): from individual species to whole genera.</title>
        <authorList>
            <person name="Goeker M."/>
        </authorList>
    </citation>
    <scope>NUCLEOTIDE SEQUENCE [LARGE SCALE GENOMIC DNA]</scope>
    <source>
        <strain evidence="2 3">DSM 25731</strain>
    </source>
</reference>
<accession>A0A2T6C3Y8</accession>
<comment type="caution">
    <text evidence="2">The sequence shown here is derived from an EMBL/GenBank/DDBJ whole genome shotgun (WGS) entry which is preliminary data.</text>
</comment>
<keyword evidence="1" id="KW-0472">Membrane</keyword>